<dbReference type="Proteomes" id="UP001159363">
    <property type="component" value="Chromosome 13"/>
</dbReference>
<evidence type="ECO:0000256" key="2">
    <source>
        <dbReference type="SAM" id="Phobius"/>
    </source>
</evidence>
<proteinExistence type="predicted"/>
<keyword evidence="2" id="KW-1133">Transmembrane helix</keyword>
<feature type="compositionally biased region" description="Basic and acidic residues" evidence="1">
    <location>
        <begin position="230"/>
        <end position="243"/>
    </location>
</feature>
<organism evidence="3 4">
    <name type="scientific">Dryococelus australis</name>
    <dbReference type="NCBI Taxonomy" id="614101"/>
    <lineage>
        <taxon>Eukaryota</taxon>
        <taxon>Metazoa</taxon>
        <taxon>Ecdysozoa</taxon>
        <taxon>Arthropoda</taxon>
        <taxon>Hexapoda</taxon>
        <taxon>Insecta</taxon>
        <taxon>Pterygota</taxon>
        <taxon>Neoptera</taxon>
        <taxon>Polyneoptera</taxon>
        <taxon>Phasmatodea</taxon>
        <taxon>Verophasmatodea</taxon>
        <taxon>Anareolatae</taxon>
        <taxon>Phasmatidae</taxon>
        <taxon>Eurycanthinae</taxon>
        <taxon>Dryococelus</taxon>
    </lineage>
</organism>
<evidence type="ECO:0000313" key="3">
    <source>
        <dbReference type="EMBL" id="KAJ8868786.1"/>
    </source>
</evidence>
<comment type="caution">
    <text evidence="3">The sequence shown here is derived from an EMBL/GenBank/DDBJ whole genome shotgun (WGS) entry which is preliminary data.</text>
</comment>
<name>A0ABQ9GCJ4_9NEOP</name>
<keyword evidence="4" id="KW-1185">Reference proteome</keyword>
<feature type="transmembrane region" description="Helical" evidence="2">
    <location>
        <begin position="27"/>
        <end position="45"/>
    </location>
</feature>
<dbReference type="EMBL" id="JARBHB010000014">
    <property type="protein sequence ID" value="KAJ8868786.1"/>
    <property type="molecule type" value="Genomic_DNA"/>
</dbReference>
<keyword evidence="2" id="KW-0472">Membrane</keyword>
<feature type="region of interest" description="Disordered" evidence="1">
    <location>
        <begin position="223"/>
        <end position="268"/>
    </location>
</feature>
<evidence type="ECO:0000256" key="1">
    <source>
        <dbReference type="SAM" id="MobiDB-lite"/>
    </source>
</evidence>
<protein>
    <submittedName>
        <fullName evidence="3">Uncharacterized protein</fullName>
    </submittedName>
</protein>
<reference evidence="3 4" key="1">
    <citation type="submission" date="2023-02" db="EMBL/GenBank/DDBJ databases">
        <title>LHISI_Scaffold_Assembly.</title>
        <authorList>
            <person name="Stuart O.P."/>
            <person name="Cleave R."/>
            <person name="Magrath M.J.L."/>
            <person name="Mikheyev A.S."/>
        </authorList>
    </citation>
    <scope>NUCLEOTIDE SEQUENCE [LARGE SCALE GENOMIC DNA]</scope>
    <source>
        <strain evidence="3">Daus_M_001</strain>
        <tissue evidence="3">Leg muscle</tissue>
    </source>
</reference>
<accession>A0ABQ9GCJ4</accession>
<keyword evidence="2" id="KW-0812">Transmembrane</keyword>
<gene>
    <name evidence="3" type="ORF">PR048_030326</name>
</gene>
<evidence type="ECO:0000313" key="4">
    <source>
        <dbReference type="Proteomes" id="UP001159363"/>
    </source>
</evidence>
<sequence>MAARNGTARPHSFIDSVRDPNKHQVKIRRLLGIILRHLGIFLFSATTRKRGFRMNFFGRHEMGYNADFLSDLPFPQPLYSGASPYSTHFTVVGSQDLDVKSRPNLSTTTSLPKLLEMWNGSLSEMLYRKLFYFCIDALEEPATETGRAVVMSPYLFRCFKLNTTIVSSAHRKKEKDYRVGSLSATGMPLACHSKQFIGLPTPLSYNCSDLPIHSLARNEVATAEASTEQCRNERAGETGEPRENQQTSDVVRHDSHMLKSGNDPARNRTPFELPATAIGGALVVLLVCCSRLFTDSSEKIVFIVARLFSYQQTERVCVGGHPGITSYTSVYWPQSWTPTTNRRPSLYKQPWSEHCPPHHQLPIC</sequence>